<evidence type="ECO:0000313" key="2">
    <source>
        <dbReference type="Proteomes" id="UP000287872"/>
    </source>
</evidence>
<protein>
    <submittedName>
        <fullName evidence="1">Uncharacterized protein</fullName>
    </submittedName>
</protein>
<organism evidence="1 2">
    <name type="scientific">Clostridium tagluense</name>
    <dbReference type="NCBI Taxonomy" id="360422"/>
    <lineage>
        <taxon>Bacteria</taxon>
        <taxon>Bacillati</taxon>
        <taxon>Bacillota</taxon>
        <taxon>Clostridia</taxon>
        <taxon>Eubacteriales</taxon>
        <taxon>Clostridiaceae</taxon>
        <taxon>Clostridium</taxon>
    </lineage>
</organism>
<dbReference type="AlphaFoldDB" id="A0A401UKY0"/>
<dbReference type="Proteomes" id="UP000287872">
    <property type="component" value="Unassembled WGS sequence"/>
</dbReference>
<name>A0A401UKY0_9CLOT</name>
<comment type="caution">
    <text evidence="1">The sequence shown here is derived from an EMBL/GenBank/DDBJ whole genome shotgun (WGS) entry which is preliminary data.</text>
</comment>
<gene>
    <name evidence="1" type="ORF">Ctaglu_18290</name>
</gene>
<sequence>MEKNENKGPLNKLFDSIDNLVSDEKEQKLRSKLGKEIRRCIFTDDIIEKLNENDFTGLVEQEEELIELFSMIFPVFVEKNDVIFRLYKHKIEVDLSEKMSDRYIYIFSDGRLTSGLFECFKLYDDEYIYGVKKIINIIPSFRETILEELINLDKNEKLHKEKMGTYKDREIVAKRNFNELLENLNKVK</sequence>
<keyword evidence="2" id="KW-1185">Reference proteome</keyword>
<accession>A0A401UKY0</accession>
<dbReference type="RefSeq" id="WP_125000388.1">
    <property type="nucleotide sequence ID" value="NZ_BHYK01000008.1"/>
</dbReference>
<proteinExistence type="predicted"/>
<dbReference type="OrthoDB" id="1901318at2"/>
<reference evidence="1 2" key="1">
    <citation type="submission" date="2018-11" db="EMBL/GenBank/DDBJ databases">
        <title>Genome sequencing and assembly of Clostridium tagluense strain A121.</title>
        <authorList>
            <person name="Murakami T."/>
            <person name="Segawa T."/>
            <person name="Shcherbakova V.A."/>
            <person name="Mori H."/>
            <person name="Yoshimura Y."/>
        </authorList>
    </citation>
    <scope>NUCLEOTIDE SEQUENCE [LARGE SCALE GENOMIC DNA]</scope>
    <source>
        <strain evidence="1 2">A121</strain>
    </source>
</reference>
<evidence type="ECO:0000313" key="1">
    <source>
        <dbReference type="EMBL" id="GCD10206.1"/>
    </source>
</evidence>
<dbReference type="EMBL" id="BHYK01000008">
    <property type="protein sequence ID" value="GCD10206.1"/>
    <property type="molecule type" value="Genomic_DNA"/>
</dbReference>